<reference evidence="2 3" key="1">
    <citation type="submission" date="2016-05" db="EMBL/GenBank/DDBJ databases">
        <title>A degradative enzymes factory behind the ericoid mycorrhizal symbiosis.</title>
        <authorList>
            <consortium name="DOE Joint Genome Institute"/>
            <person name="Martino E."/>
            <person name="Morin E."/>
            <person name="Grelet G."/>
            <person name="Kuo A."/>
            <person name="Kohler A."/>
            <person name="Daghino S."/>
            <person name="Barry K."/>
            <person name="Choi C."/>
            <person name="Cichocki N."/>
            <person name="Clum A."/>
            <person name="Copeland A."/>
            <person name="Hainaut M."/>
            <person name="Haridas S."/>
            <person name="Labutti K."/>
            <person name="Lindquist E."/>
            <person name="Lipzen A."/>
            <person name="Khouja H.-R."/>
            <person name="Murat C."/>
            <person name="Ohm R."/>
            <person name="Olson A."/>
            <person name="Spatafora J."/>
            <person name="Veneault-Fourrey C."/>
            <person name="Henrissat B."/>
            <person name="Grigoriev I."/>
            <person name="Martin F."/>
            <person name="Perotto S."/>
        </authorList>
    </citation>
    <scope>NUCLEOTIDE SEQUENCE [LARGE SCALE GENOMIC DNA]</scope>
    <source>
        <strain evidence="2 3">UAMH 7357</strain>
    </source>
</reference>
<gene>
    <name evidence="2" type="ORF">NA56DRAFT_640735</name>
</gene>
<dbReference type="InterPro" id="IPR006917">
    <property type="entry name" value="SOUL_heme-bd"/>
</dbReference>
<dbReference type="Gene3D" id="3.20.80.10">
    <property type="entry name" value="Regulatory factor, effector binding domain"/>
    <property type="match status" value="1"/>
</dbReference>
<protein>
    <submittedName>
        <fullName evidence="2">SOUL-domain-containing protein</fullName>
    </submittedName>
</protein>
<dbReference type="Pfam" id="PF04832">
    <property type="entry name" value="SOUL"/>
    <property type="match status" value="1"/>
</dbReference>
<dbReference type="PANTHER" id="PTHR11220">
    <property type="entry name" value="HEME-BINDING PROTEIN-RELATED"/>
    <property type="match status" value="1"/>
</dbReference>
<accession>A0A2J6QP34</accession>
<dbReference type="EMBL" id="KZ613465">
    <property type="protein sequence ID" value="PMD28031.1"/>
    <property type="molecule type" value="Genomic_DNA"/>
</dbReference>
<dbReference type="Proteomes" id="UP000235672">
    <property type="component" value="Unassembled WGS sequence"/>
</dbReference>
<evidence type="ECO:0000256" key="1">
    <source>
        <dbReference type="ARBA" id="ARBA00009817"/>
    </source>
</evidence>
<name>A0A2J6QP34_9HELO</name>
<dbReference type="PANTHER" id="PTHR11220:SF58">
    <property type="entry name" value="SOUL HEME-BINDING FAMILY PROTEIN"/>
    <property type="match status" value="1"/>
</dbReference>
<dbReference type="SUPFAM" id="SSF55136">
    <property type="entry name" value="Probable bacterial effector-binding domain"/>
    <property type="match status" value="1"/>
</dbReference>
<keyword evidence="3" id="KW-1185">Reference proteome</keyword>
<evidence type="ECO:0000313" key="3">
    <source>
        <dbReference type="Proteomes" id="UP000235672"/>
    </source>
</evidence>
<organism evidence="2 3">
    <name type="scientific">Hyaloscypha hepaticicola</name>
    <dbReference type="NCBI Taxonomy" id="2082293"/>
    <lineage>
        <taxon>Eukaryota</taxon>
        <taxon>Fungi</taxon>
        <taxon>Dikarya</taxon>
        <taxon>Ascomycota</taxon>
        <taxon>Pezizomycotina</taxon>
        <taxon>Leotiomycetes</taxon>
        <taxon>Helotiales</taxon>
        <taxon>Hyaloscyphaceae</taxon>
        <taxon>Hyaloscypha</taxon>
    </lineage>
</organism>
<dbReference type="AlphaFoldDB" id="A0A2J6QP34"/>
<evidence type="ECO:0000313" key="2">
    <source>
        <dbReference type="EMBL" id="PMD28031.1"/>
    </source>
</evidence>
<dbReference type="InterPro" id="IPR011256">
    <property type="entry name" value="Reg_factor_effector_dom_sf"/>
</dbReference>
<sequence length="166" mass="18323">MASIFGIINEETPKFDLLKKADAGYEIRSYHRQLQAAVTFVGAGEGATTQSGFRNLAGYIFGGNKKRNKTDENDKIAMTAPVMSYNDPKKKTTTMSFILPSKYQYIEDLPITNNEDVKLEVVEPVYSCCASVFWKMDSVIDKHSAKASPGTCAVRQRGQADCGFGE</sequence>
<dbReference type="OrthoDB" id="6424451at2759"/>
<comment type="similarity">
    <text evidence="1">Belongs to the HEBP family.</text>
</comment>
<proteinExistence type="inferred from homology"/>